<name>A0A183PC35_9TREM</name>
<sequence>MISPNNNNNDNNNNNNNLKDLALYTLDALGISRCPPGTVDCTEGCMDLECAEKRNLSVFNGTPPEVVPHLADITRESIEEILLCTTSVDYNPSHQTSQMTQSQTMLNNDLSNGMIPRSYNSYSENDDVNQSNIKQRHSQQFSHTPKSHRRMVSLPNDNSVQLVSQSLSDAEQKSLDTGGMLLYSSHEEENALNTQGVALMLANKERDTLIGWKSHGPRNIKASFKIKKERIRMNVIQCYALTSNSNDDNIDPKDTSLRYQRKEI</sequence>
<dbReference type="STRING" id="31246.A0A183PC35"/>
<dbReference type="EMBL" id="UZAL01031930">
    <property type="protein sequence ID" value="VDP59597.1"/>
    <property type="molecule type" value="Genomic_DNA"/>
</dbReference>
<keyword evidence="2" id="KW-1185">Reference proteome</keyword>
<reference evidence="1 2" key="1">
    <citation type="submission" date="2018-11" db="EMBL/GenBank/DDBJ databases">
        <authorList>
            <consortium name="Pathogen Informatics"/>
        </authorList>
    </citation>
    <scope>NUCLEOTIDE SEQUENCE [LARGE SCALE GENOMIC DNA]</scope>
    <source>
        <strain>Denwood</strain>
        <strain evidence="2">Zambia</strain>
    </source>
</reference>
<accession>A0A183PC35</accession>
<evidence type="ECO:0000313" key="1">
    <source>
        <dbReference type="EMBL" id="VDP59597.1"/>
    </source>
</evidence>
<dbReference type="AlphaFoldDB" id="A0A183PC35"/>
<protein>
    <submittedName>
        <fullName evidence="1">Uncharacterized protein</fullName>
    </submittedName>
</protein>
<proteinExistence type="predicted"/>
<organism evidence="1 2">
    <name type="scientific">Schistosoma mattheei</name>
    <dbReference type="NCBI Taxonomy" id="31246"/>
    <lineage>
        <taxon>Eukaryota</taxon>
        <taxon>Metazoa</taxon>
        <taxon>Spiralia</taxon>
        <taxon>Lophotrochozoa</taxon>
        <taxon>Platyhelminthes</taxon>
        <taxon>Trematoda</taxon>
        <taxon>Digenea</taxon>
        <taxon>Strigeidida</taxon>
        <taxon>Schistosomatoidea</taxon>
        <taxon>Schistosomatidae</taxon>
        <taxon>Schistosoma</taxon>
    </lineage>
</organism>
<gene>
    <name evidence="1" type="ORF">SMTD_LOCUS11921</name>
</gene>
<evidence type="ECO:0000313" key="2">
    <source>
        <dbReference type="Proteomes" id="UP000269396"/>
    </source>
</evidence>
<dbReference type="Proteomes" id="UP000269396">
    <property type="component" value="Unassembled WGS sequence"/>
</dbReference>